<accession>A0A9E4ZH88</accession>
<evidence type="ECO:0000313" key="2">
    <source>
        <dbReference type="EMBL" id="MCM1988056.1"/>
    </source>
</evidence>
<dbReference type="AlphaFoldDB" id="A0A9E4ZH88"/>
<comment type="caution">
    <text evidence="2">The sequence shown here is derived from an EMBL/GenBank/DDBJ whole genome shotgun (WGS) entry which is preliminary data.</text>
</comment>
<dbReference type="PANTHER" id="PTHR34631:SF3">
    <property type="entry name" value="ISSOD12 TRANSPOSASE TNPA_ISSOD12"/>
    <property type="match status" value="1"/>
</dbReference>
<dbReference type="GO" id="GO:0003677">
    <property type="term" value="F:DNA binding"/>
    <property type="evidence" value="ECO:0007669"/>
    <property type="project" value="InterPro"/>
</dbReference>
<dbReference type="InterPro" id="IPR053172">
    <property type="entry name" value="Tn903_transposase"/>
</dbReference>
<evidence type="ECO:0000259" key="1">
    <source>
        <dbReference type="Pfam" id="PF01609"/>
    </source>
</evidence>
<protein>
    <submittedName>
        <fullName evidence="2">IS5 family transposase</fullName>
    </submittedName>
</protein>
<dbReference type="SUPFAM" id="SSF53098">
    <property type="entry name" value="Ribonuclease H-like"/>
    <property type="match status" value="1"/>
</dbReference>
<sequence>MTYHRKHKGDECVLSNKYLKFVDTALTVSGNSHLQIYSCKYSKRKYTQHQLLTLVLLKEYLNEDYRDIVELVEVMDEVKTRIGLKPVPHFTIPLNHRFSGSSRFSIWNTLHKFITRLNSVYFSGLLQQTLKLFYSHGEKIEITAIDSSGFTSGHCSYYYSWRTEQKRRYFLKTSISVDTNKFIVTGFKISGKPVHYSKHAMTLLKQCHKTRRSSYYVMDKGYDSEDIHSLAREKLGSIAMIPLRQRKRKKIKGKYRRKMIWEFDEELYHNRNLVETMFSVLKRKYGEEIRAKKYWNQLKEIKFKLWHC</sequence>
<dbReference type="GO" id="GO:0006313">
    <property type="term" value="P:DNA transposition"/>
    <property type="evidence" value="ECO:0007669"/>
    <property type="project" value="InterPro"/>
</dbReference>
<keyword evidence="3" id="KW-1185">Reference proteome</keyword>
<gene>
    <name evidence="2" type="ORF">KDK67_13945</name>
</gene>
<dbReference type="Pfam" id="PF01609">
    <property type="entry name" value="DDE_Tnp_1"/>
    <property type="match status" value="1"/>
</dbReference>
<dbReference type="InterPro" id="IPR002559">
    <property type="entry name" value="Transposase_11"/>
</dbReference>
<dbReference type="GO" id="GO:0004803">
    <property type="term" value="F:transposase activity"/>
    <property type="evidence" value="ECO:0007669"/>
    <property type="project" value="InterPro"/>
</dbReference>
<name>A0A9E4ZH88_9EURY</name>
<reference evidence="2" key="1">
    <citation type="journal article" date="2021" name="mSystems">
        <title>Bacteria and Archaea Synergistically Convert Glycine Betaine to Biogenic Methane in the Formosa Cold Seep of the South China Sea.</title>
        <authorList>
            <person name="Li L."/>
            <person name="Zhang W."/>
            <person name="Zhang S."/>
            <person name="Song L."/>
            <person name="Sun Q."/>
            <person name="Zhang H."/>
            <person name="Xiang H."/>
            <person name="Dong X."/>
        </authorList>
    </citation>
    <scope>NUCLEOTIDE SEQUENCE</scope>
    <source>
        <strain evidence="2">LLY</strain>
    </source>
</reference>
<dbReference type="Proteomes" id="UP001056766">
    <property type="component" value="Unassembled WGS sequence"/>
</dbReference>
<dbReference type="NCBIfam" id="NF033579">
    <property type="entry name" value="transpos_IS5_2"/>
    <property type="match status" value="1"/>
</dbReference>
<organism evidence="2 3">
    <name type="scientific">Methanococcoides seepicolus</name>
    <dbReference type="NCBI Taxonomy" id="2828780"/>
    <lineage>
        <taxon>Archaea</taxon>
        <taxon>Methanobacteriati</taxon>
        <taxon>Methanobacteriota</taxon>
        <taxon>Stenosarchaea group</taxon>
        <taxon>Methanomicrobia</taxon>
        <taxon>Methanosarcinales</taxon>
        <taxon>Methanosarcinaceae</taxon>
        <taxon>Methanococcoides</taxon>
    </lineage>
</organism>
<reference evidence="2" key="2">
    <citation type="submission" date="2021-04" db="EMBL/GenBank/DDBJ databases">
        <authorList>
            <person name="Dong X."/>
        </authorList>
    </citation>
    <scope>NUCLEOTIDE SEQUENCE</scope>
    <source>
        <strain evidence="2">LLY</strain>
    </source>
</reference>
<dbReference type="PANTHER" id="PTHR34631">
    <property type="match status" value="1"/>
</dbReference>
<evidence type="ECO:0000313" key="3">
    <source>
        <dbReference type="Proteomes" id="UP001056766"/>
    </source>
</evidence>
<dbReference type="InterPro" id="IPR053520">
    <property type="entry name" value="Transposase_Tn903"/>
</dbReference>
<dbReference type="EMBL" id="JAGSOI010000126">
    <property type="protein sequence ID" value="MCM1988056.1"/>
    <property type="molecule type" value="Genomic_DNA"/>
</dbReference>
<feature type="domain" description="Transposase IS4-like" evidence="1">
    <location>
        <begin position="139"/>
        <end position="297"/>
    </location>
</feature>
<proteinExistence type="predicted"/>
<dbReference type="InterPro" id="IPR012337">
    <property type="entry name" value="RNaseH-like_sf"/>
</dbReference>